<dbReference type="PANTHER" id="PTHR30153:SF2">
    <property type="entry name" value="REPLICATIVE DNA HELICASE"/>
    <property type="match status" value="1"/>
</dbReference>
<dbReference type="InterPro" id="IPR027417">
    <property type="entry name" value="P-loop_NTPase"/>
</dbReference>
<evidence type="ECO:0000259" key="1">
    <source>
        <dbReference type="Pfam" id="PF03796"/>
    </source>
</evidence>
<dbReference type="GO" id="GO:0005524">
    <property type="term" value="F:ATP binding"/>
    <property type="evidence" value="ECO:0007669"/>
    <property type="project" value="InterPro"/>
</dbReference>
<feature type="domain" description="SF4 helicase" evidence="1">
    <location>
        <begin position="146"/>
        <end position="202"/>
    </location>
</feature>
<reference evidence="2 3" key="1">
    <citation type="journal article" date="2016" name="Front. Microbiol.">
        <title>Genomic Resource of Rice Seed Associated Bacteria.</title>
        <authorList>
            <person name="Midha S."/>
            <person name="Bansal K."/>
            <person name="Sharma S."/>
            <person name="Kumar N."/>
            <person name="Patil P.P."/>
            <person name="Chaudhry V."/>
            <person name="Patil P.B."/>
        </authorList>
    </citation>
    <scope>NUCLEOTIDE SEQUENCE [LARGE SCALE GENOMIC DNA]</scope>
    <source>
        <strain evidence="2 3">NS331</strain>
    </source>
</reference>
<dbReference type="RefSeq" id="WP_058641790.1">
    <property type="nucleotide sequence ID" value="NZ_LDSL01000057.1"/>
</dbReference>
<evidence type="ECO:0000313" key="2">
    <source>
        <dbReference type="EMBL" id="KTT22534.1"/>
    </source>
</evidence>
<dbReference type="Proteomes" id="UP000072741">
    <property type="component" value="Unassembled WGS sequence"/>
</dbReference>
<gene>
    <name evidence="2" type="ORF">NS331_09635</name>
</gene>
<dbReference type="Pfam" id="PF03796">
    <property type="entry name" value="DnaB_C"/>
    <property type="match status" value="1"/>
</dbReference>
<dbReference type="EMBL" id="LDSL01000057">
    <property type="protein sequence ID" value="KTT22534.1"/>
    <property type="molecule type" value="Genomic_DNA"/>
</dbReference>
<dbReference type="AlphaFoldDB" id="A0A147GY99"/>
<dbReference type="GO" id="GO:0006260">
    <property type="term" value="P:DNA replication"/>
    <property type="evidence" value="ECO:0007669"/>
    <property type="project" value="InterPro"/>
</dbReference>
<keyword evidence="3" id="KW-1185">Reference proteome</keyword>
<proteinExistence type="predicted"/>
<dbReference type="Gene3D" id="3.40.50.300">
    <property type="entry name" value="P-loop containing nucleotide triphosphate hydrolases"/>
    <property type="match status" value="2"/>
</dbReference>
<accession>A0A147GY99</accession>
<dbReference type="PATRIC" id="fig|433924.3.peg.3913"/>
<sequence length="240" mass="25843">MTLSAPIPVLKQQAKALSRTQKLPLHAALDRIAVREGFRAWSHLAASWQQGGQAAQLHAQLSPGDLVLLAARPYQGKTALGLGLAVEALRRGRPAAFFTLEYTRAEVEALLHAGGDGLAAAACGLHIDTTDELSSVHVAQVLADAPPRMLVVIDYLQLLDQRRDKPPLAEQVVQLKAFAQQRQAVVVCLAQIARDYRPDTRPFPGIGDVRLPNPADLTLFDKACFLQDGAVRMQAGVAQG</sequence>
<protein>
    <recommendedName>
        <fullName evidence="1">SF4 helicase domain-containing protein</fullName>
    </recommendedName>
</protein>
<dbReference type="PANTHER" id="PTHR30153">
    <property type="entry name" value="REPLICATIVE DNA HELICASE DNAB"/>
    <property type="match status" value="1"/>
</dbReference>
<evidence type="ECO:0000313" key="3">
    <source>
        <dbReference type="Proteomes" id="UP000072741"/>
    </source>
</evidence>
<comment type="caution">
    <text evidence="2">The sequence shown here is derived from an EMBL/GenBank/DDBJ whole genome shotgun (WGS) entry which is preliminary data.</text>
</comment>
<dbReference type="OrthoDB" id="9773982at2"/>
<dbReference type="SUPFAM" id="SSF52540">
    <property type="entry name" value="P-loop containing nucleoside triphosphate hydrolases"/>
    <property type="match status" value="1"/>
</dbReference>
<dbReference type="InterPro" id="IPR007694">
    <property type="entry name" value="DNA_helicase_DnaB-like_C"/>
</dbReference>
<dbReference type="GO" id="GO:0003678">
    <property type="term" value="F:DNA helicase activity"/>
    <property type="evidence" value="ECO:0007669"/>
    <property type="project" value="InterPro"/>
</dbReference>
<dbReference type="NCBIfam" id="NF004629">
    <property type="entry name" value="PRK05973.1"/>
    <property type="match status" value="1"/>
</dbReference>
<name>A0A147GY99_9BURK</name>
<organism evidence="2 3">
    <name type="scientific">Pseudacidovorax intermedius</name>
    <dbReference type="NCBI Taxonomy" id="433924"/>
    <lineage>
        <taxon>Bacteria</taxon>
        <taxon>Pseudomonadati</taxon>
        <taxon>Pseudomonadota</taxon>
        <taxon>Betaproteobacteria</taxon>
        <taxon>Burkholderiales</taxon>
        <taxon>Comamonadaceae</taxon>
        <taxon>Pseudacidovorax</taxon>
    </lineage>
</organism>
<dbReference type="GO" id="GO:0005829">
    <property type="term" value="C:cytosol"/>
    <property type="evidence" value="ECO:0007669"/>
    <property type="project" value="TreeGrafter"/>
</dbReference>